<organism evidence="1 2">
    <name type="scientific">Meloidogyne enterolobii</name>
    <name type="common">Root-knot nematode worm</name>
    <name type="synonym">Meloidogyne mayaguensis</name>
    <dbReference type="NCBI Taxonomy" id="390850"/>
    <lineage>
        <taxon>Eukaryota</taxon>
        <taxon>Metazoa</taxon>
        <taxon>Ecdysozoa</taxon>
        <taxon>Nematoda</taxon>
        <taxon>Chromadorea</taxon>
        <taxon>Rhabditida</taxon>
        <taxon>Tylenchina</taxon>
        <taxon>Tylenchomorpha</taxon>
        <taxon>Tylenchoidea</taxon>
        <taxon>Meloidogynidae</taxon>
        <taxon>Meloidogyninae</taxon>
        <taxon>Meloidogyne</taxon>
    </lineage>
</organism>
<protein>
    <submittedName>
        <fullName evidence="1">Uncharacterized protein</fullName>
    </submittedName>
</protein>
<name>A0ACB0ZUV1_MELEN</name>
<sequence>MYIYLISSRFIPPGSIRIDSQISSKLTPRLTKQIESVAFRNPDGNRVLVLISNSEELIEGIIEEEINENNKKLEDVKIRTINVSLPPKSISTLIWPKNFNG</sequence>
<evidence type="ECO:0000313" key="1">
    <source>
        <dbReference type="EMBL" id="CAK5082013.1"/>
    </source>
</evidence>
<dbReference type="Proteomes" id="UP001497535">
    <property type="component" value="Unassembled WGS sequence"/>
</dbReference>
<gene>
    <name evidence="1" type="ORF">MENTE1834_LOCUS29259</name>
</gene>
<dbReference type="EMBL" id="CAVMJV010000045">
    <property type="protein sequence ID" value="CAK5082013.1"/>
    <property type="molecule type" value="Genomic_DNA"/>
</dbReference>
<accession>A0ACB0ZUV1</accession>
<keyword evidence="2" id="KW-1185">Reference proteome</keyword>
<proteinExistence type="predicted"/>
<comment type="caution">
    <text evidence="1">The sequence shown here is derived from an EMBL/GenBank/DDBJ whole genome shotgun (WGS) entry which is preliminary data.</text>
</comment>
<evidence type="ECO:0000313" key="2">
    <source>
        <dbReference type="Proteomes" id="UP001497535"/>
    </source>
</evidence>
<reference evidence="1" key="1">
    <citation type="submission" date="2023-11" db="EMBL/GenBank/DDBJ databases">
        <authorList>
            <person name="Poullet M."/>
        </authorList>
    </citation>
    <scope>NUCLEOTIDE SEQUENCE</scope>
    <source>
        <strain evidence="1">E1834</strain>
    </source>
</reference>